<dbReference type="Gene3D" id="3.30.200.20">
    <property type="entry name" value="Phosphorylase Kinase, domain 1"/>
    <property type="match status" value="1"/>
</dbReference>
<dbReference type="EMBL" id="DUZY01000001">
    <property type="protein sequence ID" value="DAD22304.1"/>
    <property type="molecule type" value="Genomic_DNA"/>
</dbReference>
<gene>
    <name evidence="1" type="ORF">HUJ06_023767</name>
</gene>
<accession>A0A822XL17</accession>
<comment type="caution">
    <text evidence="1">The sequence shown here is derived from an EMBL/GenBank/DDBJ whole genome shotgun (WGS) entry which is preliminary data.</text>
</comment>
<keyword evidence="2" id="KW-1185">Reference proteome</keyword>
<evidence type="ECO:0000313" key="2">
    <source>
        <dbReference type="Proteomes" id="UP000607653"/>
    </source>
</evidence>
<proteinExistence type="predicted"/>
<dbReference type="AlphaFoldDB" id="A0A822XL17"/>
<dbReference type="InterPro" id="IPR011009">
    <property type="entry name" value="Kinase-like_dom_sf"/>
</dbReference>
<evidence type="ECO:0008006" key="3">
    <source>
        <dbReference type="Google" id="ProtNLM"/>
    </source>
</evidence>
<reference evidence="1 2" key="1">
    <citation type="journal article" date="2020" name="Mol. Biol. Evol.">
        <title>Distinct Expression and Methylation Patterns for Genes with Different Fates following a Single Whole-Genome Duplication in Flowering Plants.</title>
        <authorList>
            <person name="Shi T."/>
            <person name="Rahmani R.S."/>
            <person name="Gugger P.F."/>
            <person name="Wang M."/>
            <person name="Li H."/>
            <person name="Zhang Y."/>
            <person name="Li Z."/>
            <person name="Wang Q."/>
            <person name="Van de Peer Y."/>
            <person name="Marchal K."/>
            <person name="Chen J."/>
        </authorList>
    </citation>
    <scope>NUCLEOTIDE SEQUENCE [LARGE SCALE GENOMIC DNA]</scope>
    <source>
        <tissue evidence="1">Leaf</tissue>
    </source>
</reference>
<evidence type="ECO:0000313" key="1">
    <source>
        <dbReference type="EMBL" id="DAD22304.1"/>
    </source>
</evidence>
<dbReference type="Proteomes" id="UP000607653">
    <property type="component" value="Unassembled WGS sequence"/>
</dbReference>
<organism evidence="1 2">
    <name type="scientific">Nelumbo nucifera</name>
    <name type="common">Sacred lotus</name>
    <dbReference type="NCBI Taxonomy" id="4432"/>
    <lineage>
        <taxon>Eukaryota</taxon>
        <taxon>Viridiplantae</taxon>
        <taxon>Streptophyta</taxon>
        <taxon>Embryophyta</taxon>
        <taxon>Tracheophyta</taxon>
        <taxon>Spermatophyta</taxon>
        <taxon>Magnoliopsida</taxon>
        <taxon>Proteales</taxon>
        <taxon>Nelumbonaceae</taxon>
        <taxon>Nelumbo</taxon>
    </lineage>
</organism>
<dbReference type="SUPFAM" id="SSF56112">
    <property type="entry name" value="Protein kinase-like (PK-like)"/>
    <property type="match status" value="1"/>
</dbReference>
<dbReference type="PANTHER" id="PTHR47531:SF2">
    <property type="entry name" value="RING_U-BOX SUPERFAMILY PROTEIN"/>
    <property type="match status" value="1"/>
</dbReference>
<dbReference type="PANTHER" id="PTHR47531">
    <property type="entry name" value="RING/U-BOX SUPERFAMILY PROTEIN"/>
    <property type="match status" value="1"/>
</dbReference>
<name>A0A822XL17_NELNU</name>
<sequence>MGFVHALEYTTPISEARDFREQECWWSYQFCYQQHLWQFQLDEDKLNYPTDFEDILTSDGLFFVVKEVLLDQGNQGIQSLYQLEQEVALLSQFEHENIVQYYGIRKVCALQRLGSHFENLSRHERSCILAGQHRTGRRSYRTNGRSTNPDDDNIAC</sequence>
<protein>
    <recommendedName>
        <fullName evidence="3">Protein kinase domain-containing protein</fullName>
    </recommendedName>
</protein>